<evidence type="ECO:0000313" key="1">
    <source>
        <dbReference type="EMBL" id="MBW0554799.1"/>
    </source>
</evidence>
<gene>
    <name evidence="1" type="ORF">O181_094514</name>
</gene>
<dbReference type="EMBL" id="AVOT02061611">
    <property type="protein sequence ID" value="MBW0554799.1"/>
    <property type="molecule type" value="Genomic_DNA"/>
</dbReference>
<comment type="caution">
    <text evidence="1">The sequence shown here is derived from an EMBL/GenBank/DDBJ whole genome shotgun (WGS) entry which is preliminary data.</text>
</comment>
<sequence>MNSGELVWKRCFFFSEGTATHNLVRITPRGCEDEESKPRRIVSGVSLDKGFYSRHYLYAWTLSPRGIQAPDLNNTPFSYHNIQTHSIPSTGRGVVSL</sequence>
<dbReference type="Proteomes" id="UP000765509">
    <property type="component" value="Unassembled WGS sequence"/>
</dbReference>
<proteinExistence type="predicted"/>
<dbReference type="AlphaFoldDB" id="A0A9Q3J3K0"/>
<evidence type="ECO:0000313" key="2">
    <source>
        <dbReference type="Proteomes" id="UP000765509"/>
    </source>
</evidence>
<reference evidence="1" key="1">
    <citation type="submission" date="2021-03" db="EMBL/GenBank/DDBJ databases">
        <title>Draft genome sequence of rust myrtle Austropuccinia psidii MF-1, a brazilian biotype.</title>
        <authorList>
            <person name="Quecine M.C."/>
            <person name="Pachon D.M.R."/>
            <person name="Bonatelli M.L."/>
            <person name="Correr F.H."/>
            <person name="Franceschini L.M."/>
            <person name="Leite T.F."/>
            <person name="Margarido G.R.A."/>
            <person name="Almeida C.A."/>
            <person name="Ferrarezi J.A."/>
            <person name="Labate C.A."/>
        </authorList>
    </citation>
    <scope>NUCLEOTIDE SEQUENCE</scope>
    <source>
        <strain evidence="1">MF-1</strain>
    </source>
</reference>
<name>A0A9Q3J3K0_9BASI</name>
<accession>A0A9Q3J3K0</accession>
<organism evidence="1 2">
    <name type="scientific">Austropuccinia psidii MF-1</name>
    <dbReference type="NCBI Taxonomy" id="1389203"/>
    <lineage>
        <taxon>Eukaryota</taxon>
        <taxon>Fungi</taxon>
        <taxon>Dikarya</taxon>
        <taxon>Basidiomycota</taxon>
        <taxon>Pucciniomycotina</taxon>
        <taxon>Pucciniomycetes</taxon>
        <taxon>Pucciniales</taxon>
        <taxon>Sphaerophragmiaceae</taxon>
        <taxon>Austropuccinia</taxon>
    </lineage>
</organism>
<keyword evidence="2" id="KW-1185">Reference proteome</keyword>
<protein>
    <submittedName>
        <fullName evidence="1">Uncharacterized protein</fullName>
    </submittedName>
</protein>